<name>A0A1I8IXB6_9PLAT</name>
<dbReference type="AlphaFoldDB" id="A0A1I8IXB6"/>
<sequence>MRREGTNFEPVRSSNRKLTMKSTNANRISRLCCCWGSWEIWEGRVKMDGKDYAERKHLSGSELPLDCELLIRLVSQPRLSSTAEQANCFPGGGKQTQSASATGVLKESPRRRGATRRQCRRAQALWQRPAAAVWAGLTGRQLSSSSWRRSKWPAGRASGRQDTQVAGRHAGGGKTRRRRAEARRSRQEAQVAAAEAGRKRTKQKIQYESELGTLANPKSRETDAAFQDLEQPAGPAQTEQRDELVTELSDETIKTLPRPVTAACSLTLYRSDISADEEQRLQQDH</sequence>
<evidence type="ECO:0000313" key="3">
    <source>
        <dbReference type="WBParaSite" id="maker-uti_cns_0018378-snap-gene-0.2-mRNA-1"/>
    </source>
</evidence>
<evidence type="ECO:0000256" key="1">
    <source>
        <dbReference type="SAM" id="MobiDB-lite"/>
    </source>
</evidence>
<dbReference type="Proteomes" id="UP000095280">
    <property type="component" value="Unplaced"/>
</dbReference>
<accession>A0A1I8IXB6</accession>
<evidence type="ECO:0000313" key="2">
    <source>
        <dbReference type="Proteomes" id="UP000095280"/>
    </source>
</evidence>
<reference evidence="3" key="1">
    <citation type="submission" date="2016-11" db="UniProtKB">
        <authorList>
            <consortium name="WormBaseParasite"/>
        </authorList>
    </citation>
    <scope>IDENTIFICATION</scope>
</reference>
<feature type="region of interest" description="Disordered" evidence="1">
    <location>
        <begin position="145"/>
        <end position="219"/>
    </location>
</feature>
<proteinExistence type="predicted"/>
<feature type="region of interest" description="Disordered" evidence="1">
    <location>
        <begin position="85"/>
        <end position="117"/>
    </location>
</feature>
<dbReference type="WBParaSite" id="maker-uti_cns_0018378-snap-gene-0.2-mRNA-1">
    <property type="protein sequence ID" value="maker-uti_cns_0018378-snap-gene-0.2-mRNA-1"/>
    <property type="gene ID" value="maker-uti_cns_0018378-snap-gene-0.2"/>
</dbReference>
<organism evidence="2 3">
    <name type="scientific">Macrostomum lignano</name>
    <dbReference type="NCBI Taxonomy" id="282301"/>
    <lineage>
        <taxon>Eukaryota</taxon>
        <taxon>Metazoa</taxon>
        <taxon>Spiralia</taxon>
        <taxon>Lophotrochozoa</taxon>
        <taxon>Platyhelminthes</taxon>
        <taxon>Rhabditophora</taxon>
        <taxon>Macrostomorpha</taxon>
        <taxon>Macrostomida</taxon>
        <taxon>Macrostomidae</taxon>
        <taxon>Macrostomum</taxon>
    </lineage>
</organism>
<protein>
    <submittedName>
        <fullName evidence="3">Uncharacterized protein</fullName>
    </submittedName>
</protein>
<keyword evidence="2" id="KW-1185">Reference proteome</keyword>